<evidence type="ECO:0000313" key="1">
    <source>
        <dbReference type="EMBL" id="SUZ54610.1"/>
    </source>
</evidence>
<dbReference type="InterPro" id="IPR025631">
    <property type="entry name" value="Porin_10"/>
</dbReference>
<protein>
    <recommendedName>
        <fullName evidence="2">Porin</fullName>
    </recommendedName>
</protein>
<evidence type="ECO:0008006" key="2">
    <source>
        <dbReference type="Google" id="ProtNLM"/>
    </source>
</evidence>
<dbReference type="Pfam" id="PF14121">
    <property type="entry name" value="Porin_10"/>
    <property type="match status" value="1"/>
</dbReference>
<dbReference type="EMBL" id="UINC01000398">
    <property type="protein sequence ID" value="SUZ54610.1"/>
    <property type="molecule type" value="Genomic_DNA"/>
</dbReference>
<accession>A0A381NJ80</accession>
<proteinExistence type="predicted"/>
<name>A0A381NJ80_9ZZZZ</name>
<sequence length="653" mass="76834">MKFYSFFIIIFVSSLSFLYSQENDSNQDSLLIEDEVEKKNILLNTFKKKKDTLNSTLPNIRKYVIININRDSTYLDTTLTIKKHYKFNYLRKDNFELLKYSNIGQTYNELTHNFDFLSFLPKFSFSSKNHAYLKSNEIKYFQVPTPLTELLFKTVMKQGQHTDAFFSSNISEKFNFSISFKGLRSLGNYQNILSGSKQFRFTTKYNSSNNRYNFKLHFVSQGFENQENGGLIDESIINFESKDPLFNERSKLSVKFEDAINYFSSKRYYLDHQFLLTKKKDSTQKNSFSIGHRFEYETINNTYEQDQASEFYGIINSGLNGISDKSEIKTTLNEFYTDLNSNFLGKIQVIYTNYNYRYKSNSLSNQLDGFNQNENALSFKFSRNIFGHHLKATVSNSLFGDRLGNLINATIVSNKQKEFKYEFGLNISNKHPGFYYELYKSGYTDINWKNEINKTQIENIFLKFKSIKFGDLRFDFRLIDNYTYFSLISENKTLKPIVNQLGSSIDYLKIKWNKEFKFGKFALDNSLVYQKVNQDGDYLNIPVLLSRNTIYYSNTILKGALFFQTGISVKYFSKYYSNEYNPIISSFHVQNEKKIGGFPLIDLFVNAKIKQTRLFLKAEHFNSTFTGNNFYSSPSYPYRDFIIRFGLVWNFFN</sequence>
<organism evidence="1">
    <name type="scientific">marine metagenome</name>
    <dbReference type="NCBI Taxonomy" id="408172"/>
    <lineage>
        <taxon>unclassified sequences</taxon>
        <taxon>metagenomes</taxon>
        <taxon>ecological metagenomes</taxon>
    </lineage>
</organism>
<gene>
    <name evidence="1" type="ORF">METZ01_LOCUS7464</name>
</gene>
<reference evidence="1" key="1">
    <citation type="submission" date="2018-05" db="EMBL/GenBank/DDBJ databases">
        <authorList>
            <person name="Lanie J.A."/>
            <person name="Ng W.-L."/>
            <person name="Kazmierczak K.M."/>
            <person name="Andrzejewski T.M."/>
            <person name="Davidsen T.M."/>
            <person name="Wayne K.J."/>
            <person name="Tettelin H."/>
            <person name="Glass J.I."/>
            <person name="Rusch D."/>
            <person name="Podicherti R."/>
            <person name="Tsui H.-C.T."/>
            <person name="Winkler M.E."/>
        </authorList>
    </citation>
    <scope>NUCLEOTIDE SEQUENCE</scope>
</reference>
<dbReference type="AlphaFoldDB" id="A0A381NJ80"/>